<comment type="caution">
    <text evidence="2">The sequence shown here is derived from an EMBL/GenBank/DDBJ whole genome shotgun (WGS) entry which is preliminary data.</text>
</comment>
<evidence type="ECO:0000313" key="3">
    <source>
        <dbReference type="Proteomes" id="UP001138757"/>
    </source>
</evidence>
<name>A0A9X1IPU4_9SPHN</name>
<keyword evidence="1" id="KW-1133">Transmembrane helix</keyword>
<keyword evidence="3" id="KW-1185">Reference proteome</keyword>
<dbReference type="RefSeq" id="WP_214622054.1">
    <property type="nucleotide sequence ID" value="NZ_JAHGAW010000003.1"/>
</dbReference>
<proteinExistence type="predicted"/>
<reference evidence="2" key="1">
    <citation type="submission" date="2021-05" db="EMBL/GenBank/DDBJ databases">
        <title>Genome of Sphingobium sp. strain.</title>
        <authorList>
            <person name="Fan R."/>
        </authorList>
    </citation>
    <scope>NUCLEOTIDE SEQUENCE</scope>
    <source>
        <strain evidence="2">H33</strain>
    </source>
</reference>
<dbReference type="AlphaFoldDB" id="A0A9X1IPU4"/>
<gene>
    <name evidence="2" type="ORF">KK488_04985</name>
</gene>
<evidence type="ECO:0000313" key="2">
    <source>
        <dbReference type="EMBL" id="MBT2186297.1"/>
    </source>
</evidence>
<keyword evidence="1" id="KW-0472">Membrane</keyword>
<organism evidence="2 3">
    <name type="scientific">Sphingobium nicotianae</name>
    <dbReference type="NCBI Taxonomy" id="2782607"/>
    <lineage>
        <taxon>Bacteria</taxon>
        <taxon>Pseudomonadati</taxon>
        <taxon>Pseudomonadota</taxon>
        <taxon>Alphaproteobacteria</taxon>
        <taxon>Sphingomonadales</taxon>
        <taxon>Sphingomonadaceae</taxon>
        <taxon>Sphingobium</taxon>
    </lineage>
</organism>
<dbReference type="EMBL" id="JAHGAW010000003">
    <property type="protein sequence ID" value="MBT2186297.1"/>
    <property type="molecule type" value="Genomic_DNA"/>
</dbReference>
<accession>A0A9X1IPU4</accession>
<keyword evidence="1" id="KW-0812">Transmembrane</keyword>
<evidence type="ECO:0000256" key="1">
    <source>
        <dbReference type="SAM" id="Phobius"/>
    </source>
</evidence>
<feature type="transmembrane region" description="Helical" evidence="1">
    <location>
        <begin position="71"/>
        <end position="92"/>
    </location>
</feature>
<protein>
    <submittedName>
        <fullName evidence="2">Uncharacterized protein</fullName>
    </submittedName>
</protein>
<sequence length="260" mass="27438">MRHLGDLQPLGQPDIFADHPTLGRYSAKRSRWRFAVGSLEVGFDRASESLHAETPRPVQAAPRGGDFGRRLMTLVGVLSTVILTVALAGWLWTSRGVMLGGETVKASIIDRGDAIPSAQRAPGVTTATVIPTPHPTARLTALIEQRRPAPAVAPSPRAVVPIASGGVVKAQAADDSDKAAPSPDEAIVASGNYLLIPSVSRAVTQAMSSGEAQNWTAGVYHGLVVVGDVEPRDGKSCRQGTILLRDGSQQGRTQKFDRCV</sequence>
<dbReference type="Proteomes" id="UP001138757">
    <property type="component" value="Unassembled WGS sequence"/>
</dbReference>